<feature type="transmembrane region" description="Helical" evidence="1">
    <location>
        <begin position="123"/>
        <end position="147"/>
    </location>
</feature>
<accession>A0AAD4MXD3</accession>
<reference evidence="2" key="1">
    <citation type="submission" date="2022-01" db="EMBL/GenBank/DDBJ databases">
        <title>Genome Sequence Resource for Two Populations of Ditylenchus destructor, the Migratory Endoparasitic Phytonematode.</title>
        <authorList>
            <person name="Zhang H."/>
            <person name="Lin R."/>
            <person name="Xie B."/>
        </authorList>
    </citation>
    <scope>NUCLEOTIDE SEQUENCE</scope>
    <source>
        <strain evidence="2">BazhouSP</strain>
    </source>
</reference>
<evidence type="ECO:0000256" key="1">
    <source>
        <dbReference type="SAM" id="Phobius"/>
    </source>
</evidence>
<sequence length="187" mass="21068">MAHYNSRSGFTKVSKQISVIILFTLASITSAAIDIKLRSKMPAKFLNPPTFEDPEEKQPKGVPKFGTKRYTMTDFIELTQTLKTDIQKEWISVDQRISQLIDRVNVLEANHQNPTRDSNTMPLFSQISAVGIAIAGALLVLILVWAAHQTLKRFFWKQRSGFQKMQKPASSAYEKVAEAPKVLLCEA</sequence>
<evidence type="ECO:0000313" key="3">
    <source>
        <dbReference type="Proteomes" id="UP001201812"/>
    </source>
</evidence>
<gene>
    <name evidence="2" type="ORF">DdX_11794</name>
</gene>
<keyword evidence="1" id="KW-0472">Membrane</keyword>
<name>A0AAD4MXD3_9BILA</name>
<dbReference type="AlphaFoldDB" id="A0AAD4MXD3"/>
<organism evidence="2 3">
    <name type="scientific">Ditylenchus destructor</name>
    <dbReference type="NCBI Taxonomy" id="166010"/>
    <lineage>
        <taxon>Eukaryota</taxon>
        <taxon>Metazoa</taxon>
        <taxon>Ecdysozoa</taxon>
        <taxon>Nematoda</taxon>
        <taxon>Chromadorea</taxon>
        <taxon>Rhabditida</taxon>
        <taxon>Tylenchina</taxon>
        <taxon>Tylenchomorpha</taxon>
        <taxon>Sphaerularioidea</taxon>
        <taxon>Anguinidae</taxon>
        <taxon>Anguininae</taxon>
        <taxon>Ditylenchus</taxon>
    </lineage>
</organism>
<evidence type="ECO:0000313" key="2">
    <source>
        <dbReference type="EMBL" id="KAI1708414.1"/>
    </source>
</evidence>
<keyword evidence="3" id="KW-1185">Reference proteome</keyword>
<dbReference type="Proteomes" id="UP001201812">
    <property type="component" value="Unassembled WGS sequence"/>
</dbReference>
<protein>
    <submittedName>
        <fullName evidence="2">Uncharacterized protein</fullName>
    </submittedName>
</protein>
<keyword evidence="1" id="KW-1133">Transmembrane helix</keyword>
<dbReference type="EMBL" id="JAKKPZ010000035">
    <property type="protein sequence ID" value="KAI1708414.1"/>
    <property type="molecule type" value="Genomic_DNA"/>
</dbReference>
<keyword evidence="1" id="KW-0812">Transmembrane</keyword>
<comment type="caution">
    <text evidence="2">The sequence shown here is derived from an EMBL/GenBank/DDBJ whole genome shotgun (WGS) entry which is preliminary data.</text>
</comment>
<proteinExistence type="predicted"/>